<dbReference type="PROSITE" id="PS50088">
    <property type="entry name" value="ANK_REPEAT"/>
    <property type="match status" value="2"/>
</dbReference>
<keyword evidence="12" id="KW-0175">Coiled coil</keyword>
<evidence type="ECO:0000256" key="9">
    <source>
        <dbReference type="ARBA" id="ARBA00023136"/>
    </source>
</evidence>
<evidence type="ECO:0000256" key="13">
    <source>
        <dbReference type="SAM" id="MobiDB-lite"/>
    </source>
</evidence>
<dbReference type="PROSITE" id="PS50297">
    <property type="entry name" value="ANK_REP_REGION"/>
    <property type="match status" value="2"/>
</dbReference>
<evidence type="ECO:0000256" key="5">
    <source>
        <dbReference type="ARBA" id="ARBA00022737"/>
    </source>
</evidence>
<evidence type="ECO:0000256" key="12">
    <source>
        <dbReference type="SAM" id="Coils"/>
    </source>
</evidence>
<evidence type="ECO:0000256" key="14">
    <source>
        <dbReference type="SAM" id="Phobius"/>
    </source>
</evidence>
<keyword evidence="8" id="KW-0406">Ion transport</keyword>
<evidence type="ECO:0000259" key="15">
    <source>
        <dbReference type="Pfam" id="PF00520"/>
    </source>
</evidence>
<evidence type="ECO:0000256" key="11">
    <source>
        <dbReference type="PROSITE-ProRule" id="PRU00023"/>
    </source>
</evidence>
<feature type="repeat" description="ANK" evidence="11">
    <location>
        <begin position="149"/>
        <end position="181"/>
    </location>
</feature>
<dbReference type="Pfam" id="PF00520">
    <property type="entry name" value="Ion_trans"/>
    <property type="match status" value="1"/>
</dbReference>
<comment type="caution">
    <text evidence="16">The sequence shown here is derived from an EMBL/GenBank/DDBJ whole genome shotgun (WGS) entry which is preliminary data.</text>
</comment>
<dbReference type="SMART" id="SM00248">
    <property type="entry name" value="ANK"/>
    <property type="match status" value="6"/>
</dbReference>
<keyword evidence="5" id="KW-0677">Repeat</keyword>
<dbReference type="PANTHER" id="PTHR47143">
    <property type="entry name" value="TRANSIENT RECEPTOR POTENTIAL CATION CHANNEL PROTEIN PAINLESS"/>
    <property type="match status" value="1"/>
</dbReference>
<reference evidence="16 17" key="1">
    <citation type="submission" date="2020-04" db="EMBL/GenBank/DDBJ databases">
        <authorList>
            <person name="Alioto T."/>
            <person name="Alioto T."/>
            <person name="Gomez Garrido J."/>
        </authorList>
    </citation>
    <scope>NUCLEOTIDE SEQUENCE [LARGE SCALE GENOMIC DNA]</scope>
</reference>
<evidence type="ECO:0000313" key="17">
    <source>
        <dbReference type="Proteomes" id="UP000494165"/>
    </source>
</evidence>
<keyword evidence="10" id="KW-0407">Ion channel</keyword>
<dbReference type="InterPro" id="IPR005821">
    <property type="entry name" value="Ion_trans_dom"/>
</dbReference>
<feature type="domain" description="Ion transport" evidence="15">
    <location>
        <begin position="513"/>
        <end position="755"/>
    </location>
</feature>
<dbReference type="AlphaFoldDB" id="A0A8S1BSY0"/>
<feature type="transmembrane region" description="Helical" evidence="14">
    <location>
        <begin position="719"/>
        <end position="740"/>
    </location>
</feature>
<comment type="subcellular location">
    <subcellularLocation>
        <location evidence="1">Membrane</location>
        <topology evidence="1">Multi-pass membrane protein</topology>
    </subcellularLocation>
</comment>
<feature type="region of interest" description="Disordered" evidence="13">
    <location>
        <begin position="439"/>
        <end position="458"/>
    </location>
</feature>
<dbReference type="GO" id="GO:0005216">
    <property type="term" value="F:monoatomic ion channel activity"/>
    <property type="evidence" value="ECO:0007669"/>
    <property type="project" value="InterPro"/>
</dbReference>
<feature type="transmembrane region" description="Helical" evidence="14">
    <location>
        <begin position="506"/>
        <end position="527"/>
    </location>
</feature>
<evidence type="ECO:0000256" key="1">
    <source>
        <dbReference type="ARBA" id="ARBA00004141"/>
    </source>
</evidence>
<dbReference type="Pfam" id="PF00023">
    <property type="entry name" value="Ank"/>
    <property type="match status" value="1"/>
</dbReference>
<dbReference type="Pfam" id="PF12796">
    <property type="entry name" value="Ank_2"/>
    <property type="match status" value="1"/>
</dbReference>
<dbReference type="InterPro" id="IPR036770">
    <property type="entry name" value="Ankyrin_rpt-contain_sf"/>
</dbReference>
<evidence type="ECO:0000313" key="16">
    <source>
        <dbReference type="EMBL" id="CAB3360219.1"/>
    </source>
</evidence>
<keyword evidence="6 14" id="KW-1133">Transmembrane helix</keyword>
<keyword evidence="3" id="KW-0716">Sensory transduction</keyword>
<keyword evidence="4 14" id="KW-0812">Transmembrane</keyword>
<dbReference type="InterPro" id="IPR002110">
    <property type="entry name" value="Ankyrin_rpt"/>
</dbReference>
<feature type="transmembrane region" description="Helical" evidence="14">
    <location>
        <begin position="652"/>
        <end position="674"/>
    </location>
</feature>
<dbReference type="SUPFAM" id="SSF48403">
    <property type="entry name" value="Ankyrin repeat"/>
    <property type="match status" value="1"/>
</dbReference>
<evidence type="ECO:0000256" key="8">
    <source>
        <dbReference type="ARBA" id="ARBA00023065"/>
    </source>
</evidence>
<evidence type="ECO:0000256" key="3">
    <source>
        <dbReference type="ARBA" id="ARBA00022606"/>
    </source>
</evidence>
<keyword evidence="9 14" id="KW-0472">Membrane</keyword>
<evidence type="ECO:0000256" key="2">
    <source>
        <dbReference type="ARBA" id="ARBA00022448"/>
    </source>
</evidence>
<sequence length="899" mass="104160">MIDKNLEDLMRKGDTTEFNRILKTTTDFDPNHLLRQICISDSVKEETLATFAANLLEKFDAHGIVSPIPIHLAAEKGRAILLATLINHPKHPADVTVVNYYGETAINSAVRGAVERKKEDPKSEENALKCIKLLVEKNCSIHVRDNVSNKFTPVHLAAKNQLWQLVEFFLQQGVNIDVEIGNETARQFIEDFNPEWEKNYKGDTTKGEDSRDVLISQLENNRNTNKEEIFQNWMKDNESNLRVNDPCKGRYTFLECAIKNRLPAMARELIVRGANPNPALILALMAGEQYLDILKESKFKLDIMQLAQGDSKHTVLHKAVLSEKPTVSVVDFLLKEAKRQQIEDFDLWINARDYNGCTALHLASKRHLKDVIATLLRNKANIFVCNNFDLPAFYHIRPEQIEEHLNEQIQLTASLNDENYGVIFDLGFLNIPRGIHKTNEEQKKGSKEIYHPVEKDENKREQLKNETIYPEMEPLIMLAESPIHNSLLQHPIVRVFLQLKWQRLYWFYWLNCIFYLIFVIFFFAFVFSIDLKKIDSEGAFNSTSLSDKNDDANLYFKHHHLFQMTTAVLTFFLALRELSQALFLTEKYIFNWENWLEVLIILLTFLLLIAPFSKALASALSLLICLEMFLLMSRYPRLANYIHMFFQVARNFVKFLSWYFLMILAFGFSFYILFPHCKGNQENGCKIFFNTIPYSIFKTVIMISGEYESGDLEFDHVSIVSHLIFIAFLFFISIVMVNLLNGLAVSDTQQIKNDAELIFCKSQAKFFHDIETTLLMTYREGGHCPAALRSFARWMSKKILLIDNLLAKQENTVTVLLNKNNEVKPDVRLYKDNEICMLFCACKMFPSGVRRICNKYNTIVRDALLIVNKNEERENEVSARLQRLEELVQTLLRQKPANN</sequence>
<keyword evidence="7 11" id="KW-0040">ANK repeat</keyword>
<dbReference type="Proteomes" id="UP000494165">
    <property type="component" value="Unassembled WGS sequence"/>
</dbReference>
<dbReference type="PANTHER" id="PTHR47143:SF4">
    <property type="entry name" value="TRANSIENT RECEPTOR POTENTIAL CATION CHANNEL PROTEIN PAINLESS"/>
    <property type="match status" value="1"/>
</dbReference>
<evidence type="ECO:0000256" key="6">
    <source>
        <dbReference type="ARBA" id="ARBA00022989"/>
    </source>
</evidence>
<dbReference type="EMBL" id="CADEPI010000003">
    <property type="protein sequence ID" value="CAB3360219.1"/>
    <property type="molecule type" value="Genomic_DNA"/>
</dbReference>
<dbReference type="Gene3D" id="1.25.40.20">
    <property type="entry name" value="Ankyrin repeat-containing domain"/>
    <property type="match status" value="2"/>
</dbReference>
<keyword evidence="2" id="KW-0813">Transport</keyword>
<feature type="transmembrane region" description="Helical" evidence="14">
    <location>
        <begin position="598"/>
        <end position="631"/>
    </location>
</feature>
<evidence type="ECO:0000256" key="10">
    <source>
        <dbReference type="ARBA" id="ARBA00023303"/>
    </source>
</evidence>
<gene>
    <name evidence="16" type="ORF">CLODIP_2_CD08965</name>
</gene>
<dbReference type="GO" id="GO:0034703">
    <property type="term" value="C:cation channel complex"/>
    <property type="evidence" value="ECO:0007669"/>
    <property type="project" value="UniProtKB-ARBA"/>
</dbReference>
<keyword evidence="17" id="KW-1185">Reference proteome</keyword>
<dbReference type="OrthoDB" id="2157354at2759"/>
<accession>A0A8S1BSY0</accession>
<name>A0A8S1BSY0_9INSE</name>
<organism evidence="16 17">
    <name type="scientific">Cloeon dipterum</name>
    <dbReference type="NCBI Taxonomy" id="197152"/>
    <lineage>
        <taxon>Eukaryota</taxon>
        <taxon>Metazoa</taxon>
        <taxon>Ecdysozoa</taxon>
        <taxon>Arthropoda</taxon>
        <taxon>Hexapoda</taxon>
        <taxon>Insecta</taxon>
        <taxon>Pterygota</taxon>
        <taxon>Palaeoptera</taxon>
        <taxon>Ephemeroptera</taxon>
        <taxon>Pisciforma</taxon>
        <taxon>Baetidae</taxon>
        <taxon>Cloeon</taxon>
    </lineage>
</organism>
<proteinExistence type="predicted"/>
<dbReference type="InterPro" id="IPR052076">
    <property type="entry name" value="TRP_cation_channel"/>
</dbReference>
<feature type="repeat" description="ANK" evidence="11">
    <location>
        <begin position="355"/>
        <end position="387"/>
    </location>
</feature>
<protein>
    <recommendedName>
        <fullName evidence="15">Ion transport domain-containing protein</fullName>
    </recommendedName>
</protein>
<evidence type="ECO:0000256" key="4">
    <source>
        <dbReference type="ARBA" id="ARBA00022692"/>
    </source>
</evidence>
<evidence type="ECO:0000256" key="7">
    <source>
        <dbReference type="ARBA" id="ARBA00023043"/>
    </source>
</evidence>
<feature type="coiled-coil region" evidence="12">
    <location>
        <begin position="867"/>
        <end position="894"/>
    </location>
</feature>